<dbReference type="GO" id="GO:0004553">
    <property type="term" value="F:hydrolase activity, hydrolyzing O-glycosyl compounds"/>
    <property type="evidence" value="ECO:0007669"/>
    <property type="project" value="InterPro"/>
</dbReference>
<organism evidence="5 6">
    <name type="scientific">Paenibacillus paeoniae</name>
    <dbReference type="NCBI Taxonomy" id="2292705"/>
    <lineage>
        <taxon>Bacteria</taxon>
        <taxon>Bacillati</taxon>
        <taxon>Bacillota</taxon>
        <taxon>Bacilli</taxon>
        <taxon>Bacillales</taxon>
        <taxon>Paenibacillaceae</taxon>
        <taxon>Paenibacillus</taxon>
    </lineage>
</organism>
<dbReference type="Pfam" id="PF02839">
    <property type="entry name" value="CBM_5_12"/>
    <property type="match status" value="2"/>
</dbReference>
<evidence type="ECO:0000256" key="3">
    <source>
        <dbReference type="SAM" id="SignalP"/>
    </source>
</evidence>
<keyword evidence="2" id="KW-0119">Carbohydrate metabolism</keyword>
<dbReference type="Gene3D" id="2.10.10.20">
    <property type="entry name" value="Carbohydrate-binding module superfamily 5/12"/>
    <property type="match status" value="2"/>
</dbReference>
<dbReference type="SMART" id="SM00495">
    <property type="entry name" value="ChtBD3"/>
    <property type="match status" value="2"/>
</dbReference>
<dbReference type="InterPro" id="IPR036573">
    <property type="entry name" value="CBM_sf_5/12"/>
</dbReference>
<keyword evidence="2" id="KW-0624">Polysaccharide degradation</keyword>
<keyword evidence="1" id="KW-0378">Hydrolase</keyword>
<sequence length="261" mass="28791">MRKRMTKVTALWLTLAFLMVSLFTPIAGAQSSAPLQVSAQGIAWGIGTSYETAVIDLRITNFYVDPARNHTISPWVLQFDFGGDIESVTGAIITAKEGNRYTLKGDTDTDLSYGETLDLRITTKLNGAASASFQNLTLRPEVIAAPWRWLGTYKANDIVEYNGVYYKAIQAHTAYATNWTPSQTPALWQPTSIESYSYTASAEVDLTIIDTWALGGTYTAGQIIFHEGLFYSCVQSHVAYAPNWYPGPQTASLWKKASLVF</sequence>
<dbReference type="Proteomes" id="UP000261905">
    <property type="component" value="Unassembled WGS sequence"/>
</dbReference>
<feature type="domain" description="Chitin-binding type-3" evidence="4">
    <location>
        <begin position="209"/>
        <end position="257"/>
    </location>
</feature>
<evidence type="ECO:0000259" key="4">
    <source>
        <dbReference type="SMART" id="SM00495"/>
    </source>
</evidence>
<dbReference type="OrthoDB" id="1849628at2"/>
<evidence type="ECO:0000313" key="5">
    <source>
        <dbReference type="EMBL" id="REK75004.1"/>
    </source>
</evidence>
<protein>
    <recommendedName>
        <fullName evidence="4">Chitin-binding type-3 domain-containing protein</fullName>
    </recommendedName>
</protein>
<dbReference type="GO" id="GO:0030246">
    <property type="term" value="F:carbohydrate binding"/>
    <property type="evidence" value="ECO:0007669"/>
    <property type="project" value="InterPro"/>
</dbReference>
<dbReference type="AlphaFoldDB" id="A0A371PGN2"/>
<keyword evidence="3" id="KW-0732">Signal</keyword>
<dbReference type="EMBL" id="QUBQ01000002">
    <property type="protein sequence ID" value="REK75004.1"/>
    <property type="molecule type" value="Genomic_DNA"/>
</dbReference>
<feature type="signal peptide" evidence="3">
    <location>
        <begin position="1"/>
        <end position="29"/>
    </location>
</feature>
<feature type="domain" description="Chitin-binding type-3" evidence="4">
    <location>
        <begin position="144"/>
        <end position="191"/>
    </location>
</feature>
<dbReference type="SUPFAM" id="SSF51055">
    <property type="entry name" value="Carbohydrate binding domain"/>
    <property type="match status" value="2"/>
</dbReference>
<comment type="caution">
    <text evidence="5">The sequence shown here is derived from an EMBL/GenBank/DDBJ whole genome shotgun (WGS) entry which is preliminary data.</text>
</comment>
<dbReference type="InterPro" id="IPR003610">
    <property type="entry name" value="CBM5/12"/>
</dbReference>
<gene>
    <name evidence="5" type="ORF">DX130_15310</name>
</gene>
<proteinExistence type="predicted"/>
<evidence type="ECO:0000256" key="2">
    <source>
        <dbReference type="ARBA" id="ARBA00023326"/>
    </source>
</evidence>
<keyword evidence="6" id="KW-1185">Reference proteome</keyword>
<accession>A0A371PGN2</accession>
<dbReference type="CDD" id="cd12214">
    <property type="entry name" value="ChiA1_BD"/>
    <property type="match status" value="1"/>
</dbReference>
<dbReference type="GO" id="GO:0005576">
    <property type="term" value="C:extracellular region"/>
    <property type="evidence" value="ECO:0007669"/>
    <property type="project" value="InterPro"/>
</dbReference>
<feature type="chain" id="PRO_5016920212" description="Chitin-binding type-3 domain-containing protein" evidence="3">
    <location>
        <begin position="30"/>
        <end position="261"/>
    </location>
</feature>
<reference evidence="5 6" key="1">
    <citation type="submission" date="2018-08" db="EMBL/GenBank/DDBJ databases">
        <title>Paenibacillus sp. M4BSY-1, whole genome shotgun sequence.</title>
        <authorList>
            <person name="Tuo L."/>
        </authorList>
    </citation>
    <scope>NUCLEOTIDE SEQUENCE [LARGE SCALE GENOMIC DNA]</scope>
    <source>
        <strain evidence="5 6">M4BSY-1</strain>
    </source>
</reference>
<dbReference type="GO" id="GO:0000272">
    <property type="term" value="P:polysaccharide catabolic process"/>
    <property type="evidence" value="ECO:0007669"/>
    <property type="project" value="UniProtKB-KW"/>
</dbReference>
<name>A0A371PGN2_9BACL</name>
<evidence type="ECO:0000256" key="1">
    <source>
        <dbReference type="ARBA" id="ARBA00022801"/>
    </source>
</evidence>
<dbReference type="RefSeq" id="WP_116046787.1">
    <property type="nucleotide sequence ID" value="NZ_QUBQ01000002.1"/>
</dbReference>
<evidence type="ECO:0000313" key="6">
    <source>
        <dbReference type="Proteomes" id="UP000261905"/>
    </source>
</evidence>